<dbReference type="CDD" id="cd03784">
    <property type="entry name" value="GT1_Gtf-like"/>
    <property type="match status" value="1"/>
</dbReference>
<protein>
    <recommendedName>
        <fullName evidence="5">UDP-glucose iridoid glucosyltransferase-like</fullName>
    </recommendedName>
</protein>
<dbReference type="GO" id="GO:0080043">
    <property type="term" value="F:quercetin 3-O-glucosyltransferase activity"/>
    <property type="evidence" value="ECO:0007669"/>
    <property type="project" value="TreeGrafter"/>
</dbReference>
<proteinExistence type="inferred from homology"/>
<evidence type="ECO:0000313" key="4">
    <source>
        <dbReference type="Proteomes" id="UP000796880"/>
    </source>
</evidence>
<dbReference type="PANTHER" id="PTHR11926">
    <property type="entry name" value="GLUCOSYL/GLUCURONOSYL TRANSFERASES"/>
    <property type="match status" value="1"/>
</dbReference>
<gene>
    <name evidence="3" type="ORF">FNV43_RR25495</name>
</gene>
<comment type="caution">
    <text evidence="3">The sequence shown here is derived from an EMBL/GenBank/DDBJ whole genome shotgun (WGS) entry which is preliminary data.</text>
</comment>
<accession>A0A8K0E036</accession>
<dbReference type="Pfam" id="PF00201">
    <property type="entry name" value="UDPGT"/>
    <property type="match status" value="1"/>
</dbReference>
<dbReference type="PANTHER" id="PTHR11926:SF1047">
    <property type="entry name" value="UDP-GLUCOSE IRIDOID GLUCOSYLTRANSFERASE-LIKE ISOFORM X1"/>
    <property type="match status" value="1"/>
</dbReference>
<evidence type="ECO:0000256" key="1">
    <source>
        <dbReference type="ARBA" id="ARBA00009995"/>
    </source>
</evidence>
<dbReference type="InterPro" id="IPR002213">
    <property type="entry name" value="UDP_glucos_trans"/>
</dbReference>
<dbReference type="AlphaFoldDB" id="A0A8K0E036"/>
<dbReference type="SUPFAM" id="SSF53756">
    <property type="entry name" value="UDP-Glycosyltransferase/glycogen phosphorylase"/>
    <property type="match status" value="1"/>
</dbReference>
<keyword evidence="2" id="KW-0808">Transferase</keyword>
<dbReference type="EMBL" id="VOIH02000011">
    <property type="protein sequence ID" value="KAF3434392.1"/>
    <property type="molecule type" value="Genomic_DNA"/>
</dbReference>
<evidence type="ECO:0000313" key="3">
    <source>
        <dbReference type="EMBL" id="KAF3434392.1"/>
    </source>
</evidence>
<sequence>MEEKQLQEGKRHGRRLVFVLYPFQGHISPMLGLATILHSAGFSITIVHPQFNSPSPINHPPDFTFISIPDPLSQGKVSPGDFAAAMAALNGDSVADHLKLPAINVRTSAAITFIAFASLPHPQHHGYMSLQELFSQDLGPNLQSLKLKELLEPMTSHIHSNALPDLRAKMREATSSSSAIIVNTLEFLEHEVLEIIKGYFSPPIFTIGPFHKLAQTTFSSTSLLKENTDCISWLDKQAPQSVIYVSFGSMASMDGKEVHEIAWGLGSSQQPFLWVVRSGSVRGSDQPNPLLPEGFEEGVGERGCIVEWAPQKEVLGHSSVGGFWSHCGWNSTLESVCERVPMICRPFFGDQGFNARYVCRAWKAGLELEGTLERDKIEKAVRRLMVDEEGVEMRKKTLEFKVKTQLALKEGGSSYNSLEELVEKILSF</sequence>
<name>A0A8K0E036_9ROSA</name>
<evidence type="ECO:0000256" key="2">
    <source>
        <dbReference type="ARBA" id="ARBA00022679"/>
    </source>
</evidence>
<organism evidence="3 4">
    <name type="scientific">Rhamnella rubrinervis</name>
    <dbReference type="NCBI Taxonomy" id="2594499"/>
    <lineage>
        <taxon>Eukaryota</taxon>
        <taxon>Viridiplantae</taxon>
        <taxon>Streptophyta</taxon>
        <taxon>Embryophyta</taxon>
        <taxon>Tracheophyta</taxon>
        <taxon>Spermatophyta</taxon>
        <taxon>Magnoliopsida</taxon>
        <taxon>eudicotyledons</taxon>
        <taxon>Gunneridae</taxon>
        <taxon>Pentapetalae</taxon>
        <taxon>rosids</taxon>
        <taxon>fabids</taxon>
        <taxon>Rosales</taxon>
        <taxon>Rhamnaceae</taxon>
        <taxon>rhamnoid group</taxon>
        <taxon>Rhamneae</taxon>
        <taxon>Rhamnella</taxon>
    </lineage>
</organism>
<evidence type="ECO:0008006" key="5">
    <source>
        <dbReference type="Google" id="ProtNLM"/>
    </source>
</evidence>
<dbReference type="OrthoDB" id="5835829at2759"/>
<dbReference type="GO" id="GO:0080044">
    <property type="term" value="F:quercetin 7-O-glucosyltransferase activity"/>
    <property type="evidence" value="ECO:0007669"/>
    <property type="project" value="TreeGrafter"/>
</dbReference>
<reference evidence="3" key="1">
    <citation type="submission" date="2020-03" db="EMBL/GenBank/DDBJ databases">
        <title>A high-quality chromosome-level genome assembly of a woody plant with both climbing and erect habits, Rhamnella rubrinervis.</title>
        <authorList>
            <person name="Lu Z."/>
            <person name="Yang Y."/>
            <person name="Zhu X."/>
            <person name="Sun Y."/>
        </authorList>
    </citation>
    <scope>NUCLEOTIDE SEQUENCE</scope>
    <source>
        <strain evidence="3">BYM</strain>
        <tissue evidence="3">Leaf</tissue>
    </source>
</reference>
<dbReference type="FunFam" id="3.40.50.2000:FF:000040">
    <property type="entry name" value="UDP-glycosyltransferase 76C1"/>
    <property type="match status" value="1"/>
</dbReference>
<comment type="similarity">
    <text evidence="1">Belongs to the UDP-glycosyltransferase family.</text>
</comment>
<keyword evidence="4" id="KW-1185">Reference proteome</keyword>
<dbReference type="Gene3D" id="3.40.50.2000">
    <property type="entry name" value="Glycogen Phosphorylase B"/>
    <property type="match status" value="2"/>
</dbReference>
<dbReference type="Proteomes" id="UP000796880">
    <property type="component" value="Unassembled WGS sequence"/>
</dbReference>